<evidence type="ECO:0000256" key="2">
    <source>
        <dbReference type="ARBA" id="ARBA00022980"/>
    </source>
</evidence>
<proteinExistence type="inferred from homology"/>
<gene>
    <name evidence="4" type="primary">rps6e</name>
    <name evidence="5" type="ORF">ENO04_05295</name>
</gene>
<evidence type="ECO:0000256" key="4">
    <source>
        <dbReference type="HAMAP-Rule" id="MF_00512"/>
    </source>
</evidence>
<dbReference type="GO" id="GO:0006412">
    <property type="term" value="P:translation"/>
    <property type="evidence" value="ECO:0007669"/>
    <property type="project" value="UniProtKB-UniRule"/>
</dbReference>
<dbReference type="SMART" id="SM01405">
    <property type="entry name" value="Ribosomal_S6e"/>
    <property type="match status" value="1"/>
</dbReference>
<reference evidence="5" key="1">
    <citation type="journal article" date="2020" name="mSystems">
        <title>Genome- and Community-Level Interaction Insights into Carbon Utilization and Element Cycling Functions of Hydrothermarchaeota in Hydrothermal Sediment.</title>
        <authorList>
            <person name="Zhou Z."/>
            <person name="Liu Y."/>
            <person name="Xu W."/>
            <person name="Pan J."/>
            <person name="Luo Z.H."/>
            <person name="Li M."/>
        </authorList>
    </citation>
    <scope>NUCLEOTIDE SEQUENCE [LARGE SCALE GENOMIC DNA]</scope>
    <source>
        <strain evidence="5">SpSt-123</strain>
    </source>
</reference>
<dbReference type="PANTHER" id="PTHR11502">
    <property type="entry name" value="40S RIBOSOMAL PROTEIN S6"/>
    <property type="match status" value="1"/>
</dbReference>
<organism evidence="5">
    <name type="scientific">Fervidicoccus fontis</name>
    <dbReference type="NCBI Taxonomy" id="683846"/>
    <lineage>
        <taxon>Archaea</taxon>
        <taxon>Thermoproteota</taxon>
        <taxon>Thermoprotei</taxon>
        <taxon>Fervidicoccales</taxon>
        <taxon>Fervidicoccaceae</taxon>
        <taxon>Fervidicoccus</taxon>
    </lineage>
</organism>
<name>A0A7C1HXC1_9CREN</name>
<comment type="caution">
    <text evidence="5">The sequence shown here is derived from an EMBL/GenBank/DDBJ whole genome shotgun (WGS) entry which is preliminary data.</text>
</comment>
<dbReference type="PROSITE" id="PS00578">
    <property type="entry name" value="RIBOSOMAL_S6E"/>
    <property type="match status" value="1"/>
</dbReference>
<comment type="similarity">
    <text evidence="1 4">Belongs to the eukaryotic ribosomal protein eS6 family.</text>
</comment>
<keyword evidence="3 4" id="KW-0687">Ribonucleoprotein</keyword>
<evidence type="ECO:0000313" key="5">
    <source>
        <dbReference type="EMBL" id="HDS11007.1"/>
    </source>
</evidence>
<dbReference type="EMBL" id="DSDY01000159">
    <property type="protein sequence ID" value="HDS11007.1"/>
    <property type="molecule type" value="Genomic_DNA"/>
</dbReference>
<dbReference type="HAMAP" id="MF_00512">
    <property type="entry name" value="Ribosomal_eS6"/>
    <property type="match status" value="1"/>
</dbReference>
<keyword evidence="2 4" id="KW-0689">Ribosomal protein</keyword>
<dbReference type="GO" id="GO:0005840">
    <property type="term" value="C:ribosome"/>
    <property type="evidence" value="ECO:0007669"/>
    <property type="project" value="UniProtKB-KW"/>
</dbReference>
<protein>
    <recommendedName>
        <fullName evidence="4">Small ribosomal subunit protein eS6</fullName>
    </recommendedName>
</protein>
<dbReference type="AlphaFoldDB" id="A0A7C1HXC1"/>
<dbReference type="InterPro" id="IPR018282">
    <property type="entry name" value="Ribosomal_eS6_CS"/>
</dbReference>
<dbReference type="GO" id="GO:1990904">
    <property type="term" value="C:ribonucleoprotein complex"/>
    <property type="evidence" value="ECO:0007669"/>
    <property type="project" value="UniProtKB-KW"/>
</dbReference>
<dbReference type="Pfam" id="PF01092">
    <property type="entry name" value="Ribosomal_S6e"/>
    <property type="match status" value="1"/>
</dbReference>
<sequence length="214" mass="23478">MVEVKLVVANPYSDAKTEKVKVKPDESLKLDGEMKANRALPVAKVPQGLAERLGLKDSVVTLRFNLEGKKIKLHLRALVDASLEDNIVMVPADLLMEKVGELEAEAEAFQAKAWQLVLDEAKARTFIGLKIGDKVDASIIGLKGELVITGGSDSSGFPMRPDIHGGVKVKVLLSGPPGFKPRKKGERRRKTVRGNTITPDIVQINVKWIREQKQ</sequence>
<evidence type="ECO:0000256" key="1">
    <source>
        <dbReference type="ARBA" id="ARBA00009312"/>
    </source>
</evidence>
<dbReference type="InterPro" id="IPR001377">
    <property type="entry name" value="Ribosomal_eS6"/>
</dbReference>
<dbReference type="InterPro" id="IPR020924">
    <property type="entry name" value="Ribosomal_eS6_arc"/>
</dbReference>
<dbReference type="GO" id="GO:0003735">
    <property type="term" value="F:structural constituent of ribosome"/>
    <property type="evidence" value="ECO:0007669"/>
    <property type="project" value="InterPro"/>
</dbReference>
<accession>A0A7C1HXC1</accession>
<evidence type="ECO:0000256" key="3">
    <source>
        <dbReference type="ARBA" id="ARBA00023274"/>
    </source>
</evidence>